<accession>I1QA17</accession>
<dbReference type="GO" id="GO:0046983">
    <property type="term" value="F:protein dimerization activity"/>
    <property type="evidence" value="ECO:0007669"/>
    <property type="project" value="InterPro"/>
</dbReference>
<dbReference type="InterPro" id="IPR008906">
    <property type="entry name" value="HATC_C_dom"/>
</dbReference>
<dbReference type="AlphaFoldDB" id="I1QA17"/>
<dbReference type="InterPro" id="IPR012337">
    <property type="entry name" value="RNaseH-like_sf"/>
</dbReference>
<dbReference type="Pfam" id="PF05699">
    <property type="entry name" value="Dimer_Tnp_hAT"/>
    <property type="match status" value="1"/>
</dbReference>
<reference evidence="2" key="1">
    <citation type="submission" date="2015-06" db="UniProtKB">
        <authorList>
            <consortium name="EnsemblPlants"/>
        </authorList>
    </citation>
    <scope>IDENTIFICATION</scope>
</reference>
<evidence type="ECO:0000259" key="1">
    <source>
        <dbReference type="Pfam" id="PF05699"/>
    </source>
</evidence>
<dbReference type="PANTHER" id="PTHR32166">
    <property type="entry name" value="OSJNBA0013A04.12 PROTEIN"/>
    <property type="match status" value="1"/>
</dbReference>
<dbReference type="EnsemblPlants" id="ORGLA07G0095900.1">
    <property type="protein sequence ID" value="ORGLA07G0095900.1"/>
    <property type="gene ID" value="ORGLA07G0095900"/>
</dbReference>
<keyword evidence="3" id="KW-1185">Reference proteome</keyword>
<dbReference type="OMA" id="QISHIDG"/>
<name>I1QA17_ORYGL</name>
<evidence type="ECO:0000313" key="2">
    <source>
        <dbReference type="EnsemblPlants" id="ORGLA07G0095900.1"/>
    </source>
</evidence>
<proteinExistence type="predicted"/>
<dbReference type="Proteomes" id="UP000007306">
    <property type="component" value="Chromosome 7"/>
</dbReference>
<dbReference type="SUPFAM" id="SSF53098">
    <property type="entry name" value="Ribonuclease H-like"/>
    <property type="match status" value="1"/>
</dbReference>
<evidence type="ECO:0000313" key="3">
    <source>
        <dbReference type="Proteomes" id="UP000007306"/>
    </source>
</evidence>
<organism evidence="2 3">
    <name type="scientific">Oryza glaberrima</name>
    <name type="common">African rice</name>
    <dbReference type="NCBI Taxonomy" id="4538"/>
    <lineage>
        <taxon>Eukaryota</taxon>
        <taxon>Viridiplantae</taxon>
        <taxon>Streptophyta</taxon>
        <taxon>Embryophyta</taxon>
        <taxon>Tracheophyta</taxon>
        <taxon>Spermatophyta</taxon>
        <taxon>Magnoliopsida</taxon>
        <taxon>Liliopsida</taxon>
        <taxon>Poales</taxon>
        <taxon>Poaceae</taxon>
        <taxon>BOP clade</taxon>
        <taxon>Oryzoideae</taxon>
        <taxon>Oryzeae</taxon>
        <taxon>Oryzinae</taxon>
        <taxon>Oryza</taxon>
    </lineage>
</organism>
<feature type="domain" description="HAT C-terminal dimerisation" evidence="1">
    <location>
        <begin position="215"/>
        <end position="284"/>
    </location>
</feature>
<sequence length="346" mass="39933">MDSRTTETEERAESKTLKFCSFYSCQETRSTRESKLSRRCSSKQFNALKISKTAEAKRISSVVVSDEKFWDNVELAINVFRSLVKLLRFVDGDKRPAIGFIHGGLMDARIELAQLLRNELELCIPVINAIDFYMDGKLDSELHLMAYYLNPYYFYSNRNGFISSEKISGSVHKFIQRFYPDDQIQDKITGAEMLAYSEASGTFGNPGAKRQREKNNDSFNPAHWWNVWGSKAPYLQGFATKILNLTCSSSGCERNWSAFEWTQTKKRNKLIVQRLNDIVFVQFNSRMKKKDGSAQKEDATMEACEDNALVMLKVGFKMNLKAHKMWQELKLGVIQLKHQSWHKEIT</sequence>
<dbReference type="STRING" id="4538.I1QA17"/>
<dbReference type="Gramene" id="ORGLA07G0095900.1">
    <property type="protein sequence ID" value="ORGLA07G0095900.1"/>
    <property type="gene ID" value="ORGLA07G0095900"/>
</dbReference>
<reference evidence="2 3" key="2">
    <citation type="submission" date="2018-04" db="EMBL/GenBank/DDBJ databases">
        <title>OglaRS2 (Oryza glaberrima Reference Sequence Version 2).</title>
        <authorList>
            <person name="Zhang J."/>
            <person name="Kudrna D."/>
            <person name="Lee S."/>
            <person name="Talag J."/>
            <person name="Rajasekar S."/>
            <person name="Wing R.A."/>
        </authorList>
    </citation>
    <scope>NUCLEOTIDE SEQUENCE [LARGE SCALE GENOMIC DNA]</scope>
    <source>
        <strain evidence="2 3">cv. IRGC 96717</strain>
    </source>
</reference>
<dbReference type="PANTHER" id="PTHR32166:SF74">
    <property type="entry name" value="OS05G0256350 PROTEIN"/>
    <property type="match status" value="1"/>
</dbReference>
<protein>
    <recommendedName>
        <fullName evidence="1">HAT C-terminal dimerisation domain-containing protein</fullName>
    </recommendedName>
</protein>
<dbReference type="eggNOG" id="ENOG502RRT6">
    <property type="taxonomic scope" value="Eukaryota"/>
</dbReference>
<dbReference type="HOGENOM" id="CLU_802598_0_0_1"/>